<organism evidence="2 3">
    <name type="scientific">Cavenderia fasciculata</name>
    <name type="common">Slime mold</name>
    <name type="synonym">Dictyostelium fasciculatum</name>
    <dbReference type="NCBI Taxonomy" id="261658"/>
    <lineage>
        <taxon>Eukaryota</taxon>
        <taxon>Amoebozoa</taxon>
        <taxon>Evosea</taxon>
        <taxon>Eumycetozoa</taxon>
        <taxon>Dictyostelia</taxon>
        <taxon>Acytosteliales</taxon>
        <taxon>Cavenderiaceae</taxon>
        <taxon>Cavenderia</taxon>
    </lineage>
</organism>
<dbReference type="InterPro" id="IPR011990">
    <property type="entry name" value="TPR-like_helical_dom_sf"/>
</dbReference>
<evidence type="ECO:0000313" key="2">
    <source>
        <dbReference type="EMBL" id="EGG21367.1"/>
    </source>
</evidence>
<name>F4PRM7_CACFS</name>
<dbReference type="RefSeq" id="XP_004359217.1">
    <property type="nucleotide sequence ID" value="XM_004359160.1"/>
</dbReference>
<dbReference type="GO" id="GO:0006893">
    <property type="term" value="P:Golgi to plasma membrane transport"/>
    <property type="evidence" value="ECO:0007669"/>
    <property type="project" value="TreeGrafter"/>
</dbReference>
<feature type="compositionally biased region" description="Basic and acidic residues" evidence="1">
    <location>
        <begin position="544"/>
        <end position="556"/>
    </location>
</feature>
<dbReference type="SUPFAM" id="SSF48452">
    <property type="entry name" value="TPR-like"/>
    <property type="match status" value="1"/>
</dbReference>
<sequence length="869" mass="97708">MGEFIYDIQEKVEQLYGQVLEDRQKALPHFTGLGPPDLCVLVKSYEPPKFVPGLKATTYSSYHWVSGLDTSSTSSIAVYLGTLIENQEKSTGFGRGTYKIEGCHFCIYNSFQKMDIHVELGINNSQPTVYSVGANGERNPVEESFWKETYISSVLRSVSDQPAFLRPLKILPCLQSADEESNFLQLCSQHFWQGRKLGAHDGEYVDIKQQPDPEGFEVDDSNNILVESLVNYFNSRNRYEVIVSFFSEFIATESSISTIVARAMMHLNQPTQAFALLDQALHKCPESTSILMEYADCLLMLHKKQEHTSSSPNNQSQSSTPKPDILVKALKYALKSISLKPQIVRHWKIAANLLSQMGQIEWSLIFLNNAPYLKTDTLTDTIGKSKYARVTPPPEHPNMLTVLEDEEIEFDEEPGDDFLKRLTSVSLHGESLEIFNMLVGMYRNVGWLELAERKTKALDQLAQTARGRQTIKSNSSLNNSIIQSSSSSPPHSQQQQQQTSTNTVNSNNENHQPQTTTSPSSSSSPSKDSSKDGHNTSSPINRPKATENLKSPKVEEGLWNDEDDVQSEGSEKVEDVDLSEDLKNVNLNKTEQVEEENKDQSKQEGEGEEKSTVSSTEPTSESTATATTTVEVVLPKEPRKLKVFDQESLQTSEIESLRLVLEPFIKDYGLESTKEEATREFVEIETPNFKARLPVVEIRRNVELGFHALFQDVKAYQSWKDESQTKRTMIDSGNVKDLKHVNATRTFADWVRLGQLSFRLGDLSESEKLFILVQHDKFSSKALSGLTRIFCRVGDIRNCLISSSTLSKYYTDKVKAVDINPIVQKCVLDLIAQFGLQKVRNIHSSISDLSPIIGSLYLDSNPDRGWMAQ</sequence>
<accession>F4PRM7</accession>
<feature type="compositionally biased region" description="Low complexity" evidence="1">
    <location>
        <begin position="473"/>
        <end position="527"/>
    </location>
</feature>
<keyword evidence="3" id="KW-1185">Reference proteome</keyword>
<dbReference type="Gene3D" id="1.25.40.10">
    <property type="entry name" value="Tetratricopeptide repeat domain"/>
    <property type="match status" value="2"/>
</dbReference>
<feature type="region of interest" description="Disordered" evidence="1">
    <location>
        <begin position="465"/>
        <end position="631"/>
    </location>
</feature>
<dbReference type="PANTHER" id="PTHR31975:SF1">
    <property type="entry name" value="BUD SITE SELECTION PROTEIN 7-RELATED"/>
    <property type="match status" value="1"/>
</dbReference>
<feature type="compositionally biased region" description="Low complexity" evidence="1">
    <location>
        <begin position="612"/>
        <end position="631"/>
    </location>
</feature>
<dbReference type="InterPro" id="IPR015374">
    <property type="entry name" value="ChAPs"/>
</dbReference>
<evidence type="ECO:0000256" key="1">
    <source>
        <dbReference type="SAM" id="MobiDB-lite"/>
    </source>
</evidence>
<dbReference type="KEGG" id="dfa:DFA_01248"/>
<dbReference type="Pfam" id="PF09295">
    <property type="entry name" value="ChAPs"/>
    <property type="match status" value="1"/>
</dbReference>
<dbReference type="OrthoDB" id="434695at2759"/>
<protein>
    <submittedName>
        <fullName evidence="2">Uncharacterized protein</fullName>
    </submittedName>
</protein>
<feature type="compositionally biased region" description="Basic and acidic residues" evidence="1">
    <location>
        <begin position="569"/>
        <end position="583"/>
    </location>
</feature>
<gene>
    <name evidence="2" type="ORF">DFA_01248</name>
</gene>
<dbReference type="OMA" id="IEAYQHC"/>
<reference evidence="3" key="1">
    <citation type="journal article" date="2011" name="Genome Res.">
        <title>Phylogeny-wide analysis of social amoeba genomes highlights ancient origins for complex intercellular communication.</title>
        <authorList>
            <person name="Heidel A.J."/>
            <person name="Lawal H.M."/>
            <person name="Felder M."/>
            <person name="Schilde C."/>
            <person name="Helps N.R."/>
            <person name="Tunggal B."/>
            <person name="Rivero F."/>
            <person name="John U."/>
            <person name="Schleicher M."/>
            <person name="Eichinger L."/>
            <person name="Platzer M."/>
            <person name="Noegel A.A."/>
            <person name="Schaap P."/>
            <person name="Gloeckner G."/>
        </authorList>
    </citation>
    <scope>NUCLEOTIDE SEQUENCE [LARGE SCALE GENOMIC DNA]</scope>
    <source>
        <strain evidence="3">SH3</strain>
    </source>
</reference>
<evidence type="ECO:0000313" key="3">
    <source>
        <dbReference type="Proteomes" id="UP000007797"/>
    </source>
</evidence>
<proteinExistence type="predicted"/>
<feature type="compositionally biased region" description="Basic and acidic residues" evidence="1">
    <location>
        <begin position="598"/>
        <end position="611"/>
    </location>
</feature>
<dbReference type="GeneID" id="14873520"/>
<dbReference type="Proteomes" id="UP000007797">
    <property type="component" value="Unassembled WGS sequence"/>
</dbReference>
<dbReference type="EMBL" id="GL883010">
    <property type="protein sequence ID" value="EGG21367.1"/>
    <property type="molecule type" value="Genomic_DNA"/>
</dbReference>
<dbReference type="AlphaFoldDB" id="F4PRM7"/>
<dbReference type="GO" id="GO:0034044">
    <property type="term" value="C:exomer complex"/>
    <property type="evidence" value="ECO:0007669"/>
    <property type="project" value="UniProtKB-ARBA"/>
</dbReference>
<dbReference type="PANTHER" id="PTHR31975">
    <property type="entry name" value="BUD SITE SELECTION PROTEIN 7-RELATED"/>
    <property type="match status" value="1"/>
</dbReference>